<sequence length="300" mass="32525">MSFFKKMTKEFEGLGFGDKEKEKHGENAEASRGYYDQSGYGQPPPQHYQSPPPPQQGYGQPQYGQPYGQPPPQHYQSPPPQQGYGQPAYGQPPQQHYQSPPPHGYGAPPAPPPPSFDPPLLPAGWYSHWDSNRNRAYYAEPATGRSQWEQPGFGMEASRGAGGEFYNEYGNAAPPAGYGGGYGQEGAHGEHQKEYYGDVEKKEKKKEGHSTGAMVAAAGAGVVGGAVLGAVVAHEMTEDSDDENARSAPPPDSSYYNPVPPPTDDLPDETRSGSSVSSSDKEDLEEAREAYEEAYEEAYD</sequence>
<dbReference type="PROSITE" id="PS01159">
    <property type="entry name" value="WW_DOMAIN_1"/>
    <property type="match status" value="1"/>
</dbReference>
<dbReference type="InterPro" id="IPR001202">
    <property type="entry name" value="WW_dom"/>
</dbReference>
<dbReference type="PROSITE" id="PS50020">
    <property type="entry name" value="WW_DOMAIN_2"/>
    <property type="match status" value="1"/>
</dbReference>
<protein>
    <submittedName>
        <fullName evidence="3">Ww domain protein</fullName>
    </submittedName>
</protein>
<name>A0A8H4J5L4_9PEZI</name>
<feature type="compositionally biased region" description="Low complexity" evidence="1">
    <location>
        <begin position="56"/>
        <end position="67"/>
    </location>
</feature>
<feature type="compositionally biased region" description="Basic and acidic residues" evidence="1">
    <location>
        <begin position="7"/>
        <end position="29"/>
    </location>
</feature>
<feature type="compositionally biased region" description="Pro residues" evidence="1">
    <location>
        <begin position="42"/>
        <end position="55"/>
    </location>
</feature>
<dbReference type="Pfam" id="PF00397">
    <property type="entry name" value="WW"/>
    <property type="match status" value="1"/>
</dbReference>
<keyword evidence="4" id="KW-1185">Reference proteome</keyword>
<reference evidence="3" key="1">
    <citation type="submission" date="2020-04" db="EMBL/GenBank/DDBJ databases">
        <title>Genome Assembly and Annotation of Botryosphaeria dothidea sdau 11-99, a Latent Pathogen of Apple Fruit Ring Rot in China.</title>
        <authorList>
            <person name="Yu C."/>
            <person name="Diao Y."/>
            <person name="Lu Q."/>
            <person name="Zhao J."/>
            <person name="Cui S."/>
            <person name="Peng C."/>
            <person name="He B."/>
            <person name="Liu H."/>
        </authorList>
    </citation>
    <scope>NUCLEOTIDE SEQUENCE [LARGE SCALE GENOMIC DNA]</scope>
    <source>
        <strain evidence="3">Sdau11-99</strain>
    </source>
</reference>
<feature type="compositionally biased region" description="Basic and acidic residues" evidence="1">
    <location>
        <begin position="187"/>
        <end position="209"/>
    </location>
</feature>
<feature type="region of interest" description="Disordered" evidence="1">
    <location>
        <begin position="1"/>
        <end position="127"/>
    </location>
</feature>
<feature type="region of interest" description="Disordered" evidence="1">
    <location>
        <begin position="233"/>
        <end position="300"/>
    </location>
</feature>
<dbReference type="InterPro" id="IPR036020">
    <property type="entry name" value="WW_dom_sf"/>
</dbReference>
<feature type="region of interest" description="Disordered" evidence="1">
    <location>
        <begin position="142"/>
        <end position="211"/>
    </location>
</feature>
<dbReference type="EMBL" id="WWBZ02000001">
    <property type="protein sequence ID" value="KAF4313064.1"/>
    <property type="molecule type" value="Genomic_DNA"/>
</dbReference>
<dbReference type="SMART" id="SM00456">
    <property type="entry name" value="WW"/>
    <property type="match status" value="1"/>
</dbReference>
<feature type="compositionally biased region" description="Gly residues" evidence="1">
    <location>
        <begin position="177"/>
        <end position="186"/>
    </location>
</feature>
<feature type="compositionally biased region" description="Pro residues" evidence="1">
    <location>
        <begin position="248"/>
        <end position="264"/>
    </location>
</feature>
<dbReference type="AlphaFoldDB" id="A0A8H4J5L4"/>
<feature type="domain" description="WW" evidence="2">
    <location>
        <begin position="119"/>
        <end position="153"/>
    </location>
</feature>
<comment type="caution">
    <text evidence="3">The sequence shown here is derived from an EMBL/GenBank/DDBJ whole genome shotgun (WGS) entry which is preliminary data.</text>
</comment>
<feature type="compositionally biased region" description="Low complexity" evidence="1">
    <location>
        <begin position="82"/>
        <end position="98"/>
    </location>
</feature>
<dbReference type="Proteomes" id="UP000572817">
    <property type="component" value="Unassembled WGS sequence"/>
</dbReference>
<evidence type="ECO:0000259" key="2">
    <source>
        <dbReference type="PROSITE" id="PS50020"/>
    </source>
</evidence>
<dbReference type="SUPFAM" id="SSF51045">
    <property type="entry name" value="WW domain"/>
    <property type="match status" value="1"/>
</dbReference>
<gene>
    <name evidence="3" type="ORF">GTA08_BOTSDO01519</name>
</gene>
<dbReference type="Gene3D" id="2.20.70.10">
    <property type="match status" value="1"/>
</dbReference>
<dbReference type="OrthoDB" id="2444812at2759"/>
<evidence type="ECO:0000313" key="3">
    <source>
        <dbReference type="EMBL" id="KAF4313064.1"/>
    </source>
</evidence>
<proteinExistence type="predicted"/>
<evidence type="ECO:0000256" key="1">
    <source>
        <dbReference type="SAM" id="MobiDB-lite"/>
    </source>
</evidence>
<accession>A0A8H4J5L4</accession>
<feature type="compositionally biased region" description="Pro residues" evidence="1">
    <location>
        <begin position="99"/>
        <end position="121"/>
    </location>
</feature>
<feature type="compositionally biased region" description="Pro residues" evidence="1">
    <location>
        <begin position="68"/>
        <end position="81"/>
    </location>
</feature>
<feature type="compositionally biased region" description="Acidic residues" evidence="1">
    <location>
        <begin position="282"/>
        <end position="300"/>
    </location>
</feature>
<organism evidence="3 4">
    <name type="scientific">Botryosphaeria dothidea</name>
    <dbReference type="NCBI Taxonomy" id="55169"/>
    <lineage>
        <taxon>Eukaryota</taxon>
        <taxon>Fungi</taxon>
        <taxon>Dikarya</taxon>
        <taxon>Ascomycota</taxon>
        <taxon>Pezizomycotina</taxon>
        <taxon>Dothideomycetes</taxon>
        <taxon>Dothideomycetes incertae sedis</taxon>
        <taxon>Botryosphaeriales</taxon>
        <taxon>Botryosphaeriaceae</taxon>
        <taxon>Botryosphaeria</taxon>
    </lineage>
</organism>
<evidence type="ECO:0000313" key="4">
    <source>
        <dbReference type="Proteomes" id="UP000572817"/>
    </source>
</evidence>